<dbReference type="InterPro" id="IPR029052">
    <property type="entry name" value="Metallo-depent_PP-like"/>
</dbReference>
<comment type="similarity">
    <text evidence="4">Belongs to the cyclic nucleotide phosphodiesterase class-III family.</text>
</comment>
<keyword evidence="2" id="KW-0378">Hydrolase</keyword>
<proteinExistence type="inferred from homology"/>
<dbReference type="SUPFAM" id="SSF56300">
    <property type="entry name" value="Metallo-dependent phosphatases"/>
    <property type="match status" value="1"/>
</dbReference>
<evidence type="ECO:0000256" key="3">
    <source>
        <dbReference type="ARBA" id="ARBA00023004"/>
    </source>
</evidence>
<evidence type="ECO:0000313" key="6">
    <source>
        <dbReference type="EMBL" id="MBF8193241.1"/>
    </source>
</evidence>
<keyword evidence="3" id="KW-0408">Iron</keyword>
<evidence type="ECO:0000259" key="5">
    <source>
        <dbReference type="Pfam" id="PF00149"/>
    </source>
</evidence>
<keyword evidence="1" id="KW-0479">Metal-binding</keyword>
<sequence length="247" mass="26666">MTIIAHISDTHFDGSERALSRVRRAMTYLRGCNVDVILVTGDLADHGDVKEYNQVKAELVADVPVLLLPGNHDDRAAYREILLDSDGSAPINQLKRAGGLLFALCDSTIPGEDDGLLAPETLDWLKGVLADSEEPVFVGLHHHPIRLNNPLLDGIRLRNPDDLAAVLRGSSTARAVFCGHAHAAAAGTFAGLPLIAAPGIFSTTRLPWTTTDQLAWANTFDRDDVPGVVFHVVENGELTSHFRSIAE</sequence>
<dbReference type="RefSeq" id="WP_195902114.1">
    <property type="nucleotide sequence ID" value="NZ_JADOGI010000267.1"/>
</dbReference>
<evidence type="ECO:0000313" key="7">
    <source>
        <dbReference type="Proteomes" id="UP000605361"/>
    </source>
</evidence>
<dbReference type="GO" id="GO:0016787">
    <property type="term" value="F:hydrolase activity"/>
    <property type="evidence" value="ECO:0007669"/>
    <property type="project" value="UniProtKB-KW"/>
</dbReference>
<accession>A0A931AIF5</accession>
<keyword evidence="7" id="KW-1185">Reference proteome</keyword>
<dbReference type="InterPro" id="IPR004843">
    <property type="entry name" value="Calcineurin-like_PHP"/>
</dbReference>
<dbReference type="InterPro" id="IPR050884">
    <property type="entry name" value="CNP_phosphodiesterase-III"/>
</dbReference>
<dbReference type="PANTHER" id="PTHR42988:SF2">
    <property type="entry name" value="CYCLIC NUCLEOTIDE PHOSPHODIESTERASE CBUA0032-RELATED"/>
    <property type="match status" value="1"/>
</dbReference>
<protein>
    <submittedName>
        <fullName evidence="6">Metallophosphoesterase</fullName>
    </submittedName>
</protein>
<dbReference type="Pfam" id="PF00149">
    <property type="entry name" value="Metallophos"/>
    <property type="match status" value="1"/>
</dbReference>
<organism evidence="6 7">
    <name type="scientific">Nonomuraea cypriaca</name>
    <dbReference type="NCBI Taxonomy" id="1187855"/>
    <lineage>
        <taxon>Bacteria</taxon>
        <taxon>Bacillati</taxon>
        <taxon>Actinomycetota</taxon>
        <taxon>Actinomycetes</taxon>
        <taxon>Streptosporangiales</taxon>
        <taxon>Streptosporangiaceae</taxon>
        <taxon>Nonomuraea</taxon>
    </lineage>
</organism>
<dbReference type="EMBL" id="JADOGI010000267">
    <property type="protein sequence ID" value="MBF8193241.1"/>
    <property type="molecule type" value="Genomic_DNA"/>
</dbReference>
<dbReference type="AlphaFoldDB" id="A0A931AIF5"/>
<gene>
    <name evidence="6" type="ORF">ITP53_47750</name>
</gene>
<dbReference type="GO" id="GO:0046872">
    <property type="term" value="F:metal ion binding"/>
    <property type="evidence" value="ECO:0007669"/>
    <property type="project" value="UniProtKB-KW"/>
</dbReference>
<dbReference type="Gene3D" id="3.60.21.10">
    <property type="match status" value="1"/>
</dbReference>
<evidence type="ECO:0000256" key="4">
    <source>
        <dbReference type="ARBA" id="ARBA00025742"/>
    </source>
</evidence>
<dbReference type="Proteomes" id="UP000605361">
    <property type="component" value="Unassembled WGS sequence"/>
</dbReference>
<feature type="domain" description="Calcineurin-like phosphoesterase" evidence="5">
    <location>
        <begin position="4"/>
        <end position="183"/>
    </location>
</feature>
<reference evidence="6" key="1">
    <citation type="submission" date="2020-11" db="EMBL/GenBank/DDBJ databases">
        <title>Whole-genome analyses of Nonomuraea sp. K274.</title>
        <authorList>
            <person name="Veyisoglu A."/>
        </authorList>
    </citation>
    <scope>NUCLEOTIDE SEQUENCE</scope>
    <source>
        <strain evidence="6">K274</strain>
    </source>
</reference>
<name>A0A931AIF5_9ACTN</name>
<dbReference type="PANTHER" id="PTHR42988">
    <property type="entry name" value="PHOSPHOHYDROLASE"/>
    <property type="match status" value="1"/>
</dbReference>
<evidence type="ECO:0000256" key="2">
    <source>
        <dbReference type="ARBA" id="ARBA00022801"/>
    </source>
</evidence>
<comment type="caution">
    <text evidence="6">The sequence shown here is derived from an EMBL/GenBank/DDBJ whole genome shotgun (WGS) entry which is preliminary data.</text>
</comment>
<evidence type="ECO:0000256" key="1">
    <source>
        <dbReference type="ARBA" id="ARBA00022723"/>
    </source>
</evidence>